<proteinExistence type="predicted"/>
<protein>
    <submittedName>
        <fullName evidence="1">Uncharacterized protein</fullName>
    </submittedName>
</protein>
<organism evidence="1 2">
    <name type="scientific">Durusdinium trenchii</name>
    <dbReference type="NCBI Taxonomy" id="1381693"/>
    <lineage>
        <taxon>Eukaryota</taxon>
        <taxon>Sar</taxon>
        <taxon>Alveolata</taxon>
        <taxon>Dinophyceae</taxon>
        <taxon>Suessiales</taxon>
        <taxon>Symbiodiniaceae</taxon>
        <taxon>Durusdinium</taxon>
    </lineage>
</organism>
<evidence type="ECO:0000313" key="2">
    <source>
        <dbReference type="Proteomes" id="UP001642484"/>
    </source>
</evidence>
<dbReference type="EMBL" id="CAXAMN010003247">
    <property type="protein sequence ID" value="CAK9003571.1"/>
    <property type="molecule type" value="Genomic_DNA"/>
</dbReference>
<gene>
    <name evidence="1" type="ORF">CCMP2556_LOCUS7340</name>
</gene>
<reference evidence="1 2" key="1">
    <citation type="submission" date="2024-02" db="EMBL/GenBank/DDBJ databases">
        <authorList>
            <person name="Chen Y."/>
            <person name="Shah S."/>
            <person name="Dougan E. K."/>
            <person name="Thang M."/>
            <person name="Chan C."/>
        </authorList>
    </citation>
    <scope>NUCLEOTIDE SEQUENCE [LARGE SCALE GENOMIC DNA]</scope>
</reference>
<comment type="caution">
    <text evidence="1">The sequence shown here is derived from an EMBL/GenBank/DDBJ whole genome shotgun (WGS) entry which is preliminary data.</text>
</comment>
<name>A0ABP0ILV8_9DINO</name>
<keyword evidence="2" id="KW-1185">Reference proteome</keyword>
<accession>A0ABP0ILV8</accession>
<evidence type="ECO:0000313" key="1">
    <source>
        <dbReference type="EMBL" id="CAK9003571.1"/>
    </source>
</evidence>
<sequence length="101" mass="11398">MEILRWNEDLKKHCRRPLSLGRDATSSVSTKVVPQITDDAAVTKIPSEFFARLKMRLSTRLGQVDPTGEQDFWSWALSPNHIRLSQSSHELIPPLLTLSGS</sequence>
<dbReference type="Proteomes" id="UP001642484">
    <property type="component" value="Unassembled WGS sequence"/>
</dbReference>